<sequence>MDKKYSCITWTKSIVVPWDKGIVAPRDKSIVVPRDKRIVVPRDKRIVVPRDKRIVVPRDKRIVVSRDKRTVASHKSIVASRDKIVVLQDKKRERERNGSQDGSRPMIGNLVAGMIYDDVTRGRRRGGLGMAWMCVCVTPPCHYKSLQIREFRCRTTRHELKTRQ</sequence>
<reference evidence="1 2" key="1">
    <citation type="submission" date="2021-06" db="EMBL/GenBank/DDBJ databases">
        <title>Caerostris extrusa draft genome.</title>
        <authorList>
            <person name="Kono N."/>
            <person name="Arakawa K."/>
        </authorList>
    </citation>
    <scope>NUCLEOTIDE SEQUENCE [LARGE SCALE GENOMIC DNA]</scope>
</reference>
<dbReference type="EMBL" id="BPLR01009357">
    <property type="protein sequence ID" value="GIY31319.1"/>
    <property type="molecule type" value="Genomic_DNA"/>
</dbReference>
<organism evidence="1 2">
    <name type="scientific">Caerostris extrusa</name>
    <name type="common">Bark spider</name>
    <name type="synonym">Caerostris bankana</name>
    <dbReference type="NCBI Taxonomy" id="172846"/>
    <lineage>
        <taxon>Eukaryota</taxon>
        <taxon>Metazoa</taxon>
        <taxon>Ecdysozoa</taxon>
        <taxon>Arthropoda</taxon>
        <taxon>Chelicerata</taxon>
        <taxon>Arachnida</taxon>
        <taxon>Araneae</taxon>
        <taxon>Araneomorphae</taxon>
        <taxon>Entelegynae</taxon>
        <taxon>Araneoidea</taxon>
        <taxon>Araneidae</taxon>
        <taxon>Caerostris</taxon>
    </lineage>
</organism>
<dbReference type="AlphaFoldDB" id="A0AAV4SDD2"/>
<name>A0AAV4SDD2_CAEEX</name>
<keyword evidence="2" id="KW-1185">Reference proteome</keyword>
<proteinExistence type="predicted"/>
<evidence type="ECO:0000313" key="2">
    <source>
        <dbReference type="Proteomes" id="UP001054945"/>
    </source>
</evidence>
<evidence type="ECO:0000313" key="1">
    <source>
        <dbReference type="EMBL" id="GIY31319.1"/>
    </source>
</evidence>
<dbReference type="Proteomes" id="UP001054945">
    <property type="component" value="Unassembled WGS sequence"/>
</dbReference>
<gene>
    <name evidence="1" type="ORF">CEXT_622341</name>
</gene>
<comment type="caution">
    <text evidence="1">The sequence shown here is derived from an EMBL/GenBank/DDBJ whole genome shotgun (WGS) entry which is preliminary data.</text>
</comment>
<accession>A0AAV4SDD2</accession>
<protein>
    <submittedName>
        <fullName evidence="1">Uncharacterized protein</fullName>
    </submittedName>
</protein>